<name>G4TLN3_SERID</name>
<dbReference type="GO" id="GO:0020037">
    <property type="term" value="F:heme binding"/>
    <property type="evidence" value="ECO:0007669"/>
    <property type="project" value="InterPro"/>
</dbReference>
<evidence type="ECO:0000256" key="2">
    <source>
        <dbReference type="ARBA" id="ARBA00010617"/>
    </source>
</evidence>
<feature type="region of interest" description="Disordered" evidence="8">
    <location>
        <begin position="487"/>
        <end position="510"/>
    </location>
</feature>
<dbReference type="eggNOG" id="KOG0157">
    <property type="taxonomic scope" value="Eukaryota"/>
</dbReference>
<organism evidence="9 10">
    <name type="scientific">Serendipita indica (strain DSM 11827)</name>
    <name type="common">Root endophyte fungus</name>
    <name type="synonym">Piriformospora indica</name>
    <dbReference type="NCBI Taxonomy" id="1109443"/>
    <lineage>
        <taxon>Eukaryota</taxon>
        <taxon>Fungi</taxon>
        <taxon>Dikarya</taxon>
        <taxon>Basidiomycota</taxon>
        <taxon>Agaricomycotina</taxon>
        <taxon>Agaricomycetes</taxon>
        <taxon>Sebacinales</taxon>
        <taxon>Serendipitaceae</taxon>
        <taxon>Serendipita</taxon>
    </lineage>
</organism>
<feature type="compositionally biased region" description="Basic and acidic residues" evidence="8">
    <location>
        <begin position="487"/>
        <end position="498"/>
    </location>
</feature>
<reference evidence="9 10" key="1">
    <citation type="journal article" date="2011" name="PLoS Pathog.">
        <title>Endophytic Life Strategies Decoded by Genome and Transcriptome Analyses of the Mutualistic Root Symbiont Piriformospora indica.</title>
        <authorList>
            <person name="Zuccaro A."/>
            <person name="Lahrmann U."/>
            <person name="Guldener U."/>
            <person name="Langen G."/>
            <person name="Pfiffi S."/>
            <person name="Biedenkopf D."/>
            <person name="Wong P."/>
            <person name="Samans B."/>
            <person name="Grimm C."/>
            <person name="Basiewicz M."/>
            <person name="Murat C."/>
            <person name="Martin F."/>
            <person name="Kogel K.H."/>
        </authorList>
    </citation>
    <scope>NUCLEOTIDE SEQUENCE [LARGE SCALE GENOMIC DNA]</scope>
    <source>
        <strain evidence="9 10">DSM 11827</strain>
    </source>
</reference>
<dbReference type="GO" id="GO:0005506">
    <property type="term" value="F:iron ion binding"/>
    <property type="evidence" value="ECO:0007669"/>
    <property type="project" value="InterPro"/>
</dbReference>
<evidence type="ECO:0000256" key="7">
    <source>
        <dbReference type="ARBA" id="ARBA00023033"/>
    </source>
</evidence>
<dbReference type="GO" id="GO:0004497">
    <property type="term" value="F:monooxygenase activity"/>
    <property type="evidence" value="ECO:0007669"/>
    <property type="project" value="UniProtKB-KW"/>
</dbReference>
<evidence type="ECO:0000313" key="10">
    <source>
        <dbReference type="Proteomes" id="UP000007148"/>
    </source>
</evidence>
<gene>
    <name evidence="9" type="ORF">PIIN_11870</name>
</gene>
<dbReference type="Proteomes" id="UP000007148">
    <property type="component" value="Unassembled WGS sequence"/>
</dbReference>
<dbReference type="PANTHER" id="PTHR24287">
    <property type="entry name" value="P450, PUTATIVE (EUROFUNG)-RELATED"/>
    <property type="match status" value="1"/>
</dbReference>
<keyword evidence="7" id="KW-0503">Monooxygenase</keyword>
<proteinExistence type="inferred from homology"/>
<dbReference type="AlphaFoldDB" id="G4TLN3"/>
<dbReference type="OrthoDB" id="1470350at2759"/>
<dbReference type="Gene3D" id="1.10.630.10">
    <property type="entry name" value="Cytochrome P450"/>
    <property type="match status" value="1"/>
</dbReference>
<dbReference type="STRING" id="1109443.G4TLN3"/>
<comment type="similarity">
    <text evidence="2">Belongs to the cytochrome P450 family.</text>
</comment>
<evidence type="ECO:0000256" key="6">
    <source>
        <dbReference type="ARBA" id="ARBA00023004"/>
    </source>
</evidence>
<evidence type="ECO:0000256" key="3">
    <source>
        <dbReference type="ARBA" id="ARBA00022617"/>
    </source>
</evidence>
<comment type="caution">
    <text evidence="9">The sequence shown here is derived from an EMBL/GenBank/DDBJ whole genome shotgun (WGS) entry which is preliminary data.</text>
</comment>
<dbReference type="InterPro" id="IPR036396">
    <property type="entry name" value="Cyt_P450_sf"/>
</dbReference>
<dbReference type="Pfam" id="PF00067">
    <property type="entry name" value="p450"/>
    <property type="match status" value="2"/>
</dbReference>
<accession>G4TLN3</accession>
<keyword evidence="6" id="KW-0408">Iron</keyword>
<evidence type="ECO:0000256" key="5">
    <source>
        <dbReference type="ARBA" id="ARBA00023002"/>
    </source>
</evidence>
<keyword evidence="4" id="KW-0479">Metal-binding</keyword>
<dbReference type="InterPro" id="IPR001128">
    <property type="entry name" value="Cyt_P450"/>
</dbReference>
<evidence type="ECO:0000256" key="1">
    <source>
        <dbReference type="ARBA" id="ARBA00001971"/>
    </source>
</evidence>
<dbReference type="InParanoid" id="G4TLN3"/>
<comment type="cofactor">
    <cofactor evidence="1">
        <name>heme</name>
        <dbReference type="ChEBI" id="CHEBI:30413"/>
    </cofactor>
</comment>
<keyword evidence="5" id="KW-0560">Oxidoreductase</keyword>
<dbReference type="OMA" id="FDRHAQD"/>
<dbReference type="PRINTS" id="PR00463">
    <property type="entry name" value="EP450I"/>
</dbReference>
<dbReference type="PANTHER" id="PTHR24287:SF1">
    <property type="entry name" value="P450, PUTATIVE (EUROFUNG)-RELATED"/>
    <property type="match status" value="1"/>
</dbReference>
<evidence type="ECO:0000256" key="4">
    <source>
        <dbReference type="ARBA" id="ARBA00022723"/>
    </source>
</evidence>
<keyword evidence="3" id="KW-0349">Heme</keyword>
<sequence>MLHILYTHILSLYYIYRARQLNAQLLPAVSGRWPGNFDLLRQWLGIWKSGYPGDIAGRIMNQLGVESYGVKLFWHNTAFTADPAIIREILTTDHANYIKGAQVTSAMHSVLGSGVFNTNGDLWRFHRSMSRPFFTRDKLTRIVPTFVRHADKALDLFDKASLHASVDIQDLASKFTLDAATEFLFGTCVHSLDAALPSPITTPSPSPSSSNVASSKGKSSETILPLSNGTNTLDNISHDHQTGKSFPTAFTSALYTIASRLRSGSLWPLLEITKDSTKQDVIVIRRFVRGIVEKALARRDAKARKEFVFGTGPSDFASSDERTGEDVETLLDHLVTVSDDIELIQDELINILIAGRDTTASSITFATYLLSQHPEVLEKLAKEVSDILGSTSCNEPTLDSLRRMPYLRAVINETLRLFPAIPLNLRDSIHERVWTDSNGQRFYVPPGTSITYSIFHLHRSPNLWGPDANVFRPERFMEQVRGKDLKETREQGLGRVDPRNVPSSTPTGVSPRRAVERIWPKSHLSMFVEGGVWLTTRVVG</sequence>
<dbReference type="HOGENOM" id="CLU_001570_27_0_1"/>
<dbReference type="PRINTS" id="PR00385">
    <property type="entry name" value="P450"/>
</dbReference>
<feature type="compositionally biased region" description="Low complexity" evidence="8">
    <location>
        <begin position="207"/>
        <end position="217"/>
    </location>
</feature>
<feature type="region of interest" description="Disordered" evidence="8">
    <location>
        <begin position="199"/>
        <end position="224"/>
    </location>
</feature>
<keyword evidence="10" id="KW-1185">Reference proteome</keyword>
<evidence type="ECO:0000256" key="8">
    <source>
        <dbReference type="SAM" id="MobiDB-lite"/>
    </source>
</evidence>
<dbReference type="GO" id="GO:0016705">
    <property type="term" value="F:oxidoreductase activity, acting on paired donors, with incorporation or reduction of molecular oxygen"/>
    <property type="evidence" value="ECO:0007669"/>
    <property type="project" value="InterPro"/>
</dbReference>
<dbReference type="InterPro" id="IPR002401">
    <property type="entry name" value="Cyt_P450_E_grp-I"/>
</dbReference>
<dbReference type="SUPFAM" id="SSF48264">
    <property type="entry name" value="Cytochrome P450"/>
    <property type="match status" value="1"/>
</dbReference>
<evidence type="ECO:0000313" key="9">
    <source>
        <dbReference type="EMBL" id="CCA72226.1"/>
    </source>
</evidence>
<protein>
    <submittedName>
        <fullName evidence="9">Related to n-alkane-inducible cytochrome P450</fullName>
    </submittedName>
</protein>
<dbReference type="InterPro" id="IPR047146">
    <property type="entry name" value="Cyt_P450_E_CYP52_fungi"/>
</dbReference>
<dbReference type="EMBL" id="CAFZ01000154">
    <property type="protein sequence ID" value="CCA72226.1"/>
    <property type="molecule type" value="Genomic_DNA"/>
</dbReference>